<dbReference type="SUPFAM" id="SSF56112">
    <property type="entry name" value="Protein kinase-like (PK-like)"/>
    <property type="match status" value="1"/>
</dbReference>
<proteinExistence type="predicted"/>
<protein>
    <submittedName>
        <fullName evidence="1">Uncharacterized protein</fullName>
    </submittedName>
</protein>
<gene>
    <name evidence="1" type="ORF">pW2_147</name>
</gene>
<dbReference type="InterPro" id="IPR011009">
    <property type="entry name" value="Kinase-like_dom_sf"/>
</dbReference>
<sequence>MTNTIDNLITHPLHDRMRSCQFKMMNPNINFDDFEYMCRRLELAFNGRDGLSDWDDLGSGINGVVVGYKDYAIKLFNHGYHRSRDISVLGSLQHLQHVPRLFGVFHQHKEVKAIIMSRVHGYTVSSYRYKVRCREIDNFISTRFNDVFKETVKEIMKSGFAPEDLHSGNVMIDKNTGYPVIIDVGDFVEKAYLPDVLDRLDFKRHFDTYLTYEDVIQPMQIMIDEKLEAEAKGYVDRYKELMLGQLEFMGGNAGIGEMLHN</sequence>
<dbReference type="Proteomes" id="UP000287896">
    <property type="component" value="Segment"/>
</dbReference>
<accession>A0A3T0IHS5</accession>
<reference evidence="1 2" key="1">
    <citation type="submission" date="2018-12" db="EMBL/GenBank/DDBJ databases">
        <title>Characterization of a novel siphovirus infacting Bacillus anthracis.</title>
        <authorList>
            <person name="Hu X."/>
            <person name="Wan X."/>
            <person name="Geng P."/>
            <person name="Yuan Z."/>
        </authorList>
    </citation>
    <scope>NUCLEOTIDE SEQUENCE [LARGE SCALE GENOMIC DNA]</scope>
</reference>
<evidence type="ECO:0000313" key="1">
    <source>
        <dbReference type="EMBL" id="AZU98975.1"/>
    </source>
</evidence>
<name>A0A3T0IHS5_9CAUD</name>
<dbReference type="Gene3D" id="1.10.510.10">
    <property type="entry name" value="Transferase(Phosphotransferase) domain 1"/>
    <property type="match status" value="1"/>
</dbReference>
<keyword evidence="2" id="KW-1185">Reference proteome</keyword>
<dbReference type="EMBL" id="MK288021">
    <property type="protein sequence ID" value="AZU98975.1"/>
    <property type="molecule type" value="Genomic_DNA"/>
</dbReference>
<organism evidence="1 2">
    <name type="scientific">Bacillus phage pW2</name>
    <dbReference type="NCBI Taxonomy" id="2500559"/>
    <lineage>
        <taxon>Viruses</taxon>
        <taxon>Duplodnaviria</taxon>
        <taxon>Heunggongvirae</taxon>
        <taxon>Uroviricota</taxon>
        <taxon>Caudoviricetes</taxon>
        <taxon>Joanripponvirinae</taxon>
        <taxon>Sophritavirus</taxon>
        <taxon>Sophritavirus pW2</taxon>
    </lineage>
</organism>
<evidence type="ECO:0000313" key="2">
    <source>
        <dbReference type="Proteomes" id="UP000287896"/>
    </source>
</evidence>